<protein>
    <submittedName>
        <fullName evidence="1">Cell surface protein</fullName>
    </submittedName>
</protein>
<dbReference type="AlphaFoldDB" id="A0A3S7UWT6"/>
<reference evidence="1" key="1">
    <citation type="journal article" date="2018" name="J. Ind. Microbiol. Biotechnol.">
        <title>Genome mining reveals uncommon alkylpyrones as type III PKS products from myxobacteria.</title>
        <authorList>
            <person name="Hug J.J."/>
            <person name="Panter F."/>
            <person name="Krug D."/>
            <person name="Muller R."/>
        </authorList>
    </citation>
    <scope>NUCLEOTIDE SEQUENCE</scope>
    <source>
        <strain evidence="1">MCy7899</strain>
    </source>
</reference>
<accession>A0A3S7UWT6</accession>
<name>A0A3S7UWT6_9BACT</name>
<dbReference type="EMBL" id="MH908896">
    <property type="protein sequence ID" value="AYM53208.1"/>
    <property type="molecule type" value="Genomic_DNA"/>
</dbReference>
<evidence type="ECO:0000313" key="1">
    <source>
        <dbReference type="EMBL" id="AYM53208.1"/>
    </source>
</evidence>
<dbReference type="Gene3D" id="2.40.128.630">
    <property type="match status" value="1"/>
</dbReference>
<sequence>MLRKVLGLLLLGVLSACTQPEGGCDSSDQCLLGATCERGICSFAGEAPAGTCEPTCAPHEACSARTRRCESRYSGLTLSPGDGALVGGGERTVEARLDVVSGFNANYPDTLVFTVSEGAGGPGISLTSVERNEGVYTARWTPSADGVFQVTAAYPGGGGPSQTVSLTVDGTGPVFEVTVPSREAGVADGGTTFTDSDPTYADAWRRDQIVPVEIRTNEPHLDPSQLKVSLRGTDGGLASTVDVVPFTGSCDAGFCGTAELKLWEPAFNTFRGSMPIVVDGRDTVGNVGSTNPADAKVAVTRWKWAFAAQPGIIRSTPAVGQTGYIYFGTTTGSDGKVVALGPDGYAQWSFPLGAVEGGIAVGANDAGTELVYVGARTSNGASLYALSGSNGSTFKKCPGANASDTFGAGTLIGGIGVGSLGTASAETAVSVYNGSGGSATDVNNIVGVDSTGKCYSTNAVSGDAIIAMVQDGPVAVRGSDLFYPSSSDLGLSVASYSFGSTTPRTAWPVSLPYPPRSLALAGSDVVASVANDFPLKGGVLKIPQAGGNSNPIFPGSTLDTRVYGLAIGSDDAAFFGAQSTSSFTVNRAPPSGTSRTETVAASVRASPVVGTNFAYFVSTGGVVNARVKDTLEPLWELSPGVGAVNSSPTLDCSRDASGAAIPGRPGVLYVPAGGKLHAFIVDSAGLDPNAKWPKYQHDARNTGNPDTVISPCP</sequence>
<dbReference type="PROSITE" id="PS51257">
    <property type="entry name" value="PROKAR_LIPOPROTEIN"/>
    <property type="match status" value="1"/>
</dbReference>
<organism evidence="1">
    <name type="scientific">Melittangium boletus</name>
    <dbReference type="NCBI Taxonomy" id="83453"/>
    <lineage>
        <taxon>Bacteria</taxon>
        <taxon>Pseudomonadati</taxon>
        <taxon>Myxococcota</taxon>
        <taxon>Myxococcia</taxon>
        <taxon>Myxococcales</taxon>
        <taxon>Cystobacterineae</taxon>
        <taxon>Archangiaceae</taxon>
        <taxon>Melittangium</taxon>
    </lineage>
</organism>
<proteinExistence type="predicted"/>